<dbReference type="GO" id="GO:0005975">
    <property type="term" value="P:carbohydrate metabolic process"/>
    <property type="evidence" value="ECO:0007669"/>
    <property type="project" value="InterPro"/>
</dbReference>
<name>A0AAE0A1N9_9ROSI</name>
<dbReference type="PRINTS" id="PR01950">
    <property type="entry name" value="LANCSUPER"/>
</dbReference>
<protein>
    <submittedName>
        <fullName evidence="2">Uncharacterized protein</fullName>
    </submittedName>
</protein>
<dbReference type="PANTHER" id="PTHR12736:SF7">
    <property type="entry name" value="LANC-LIKE PROTEIN 3"/>
    <property type="match status" value="1"/>
</dbReference>
<dbReference type="EMBL" id="JANJYJ010000007">
    <property type="protein sequence ID" value="KAK3199069.1"/>
    <property type="molecule type" value="Genomic_DNA"/>
</dbReference>
<dbReference type="SMART" id="SM01260">
    <property type="entry name" value="LANC_like"/>
    <property type="match status" value="1"/>
</dbReference>
<keyword evidence="1" id="KW-0862">Zinc</keyword>
<reference evidence="2" key="1">
    <citation type="journal article" date="2023" name="Plant J.">
        <title>Genome sequences and population genomics provide insights into the demographic history, inbreeding, and mutation load of two 'living fossil' tree species of Dipteronia.</title>
        <authorList>
            <person name="Feng Y."/>
            <person name="Comes H.P."/>
            <person name="Chen J."/>
            <person name="Zhu S."/>
            <person name="Lu R."/>
            <person name="Zhang X."/>
            <person name="Li P."/>
            <person name="Qiu J."/>
            <person name="Olsen K.M."/>
            <person name="Qiu Y."/>
        </authorList>
    </citation>
    <scope>NUCLEOTIDE SEQUENCE</scope>
    <source>
        <strain evidence="2">NBL</strain>
    </source>
</reference>
<dbReference type="Proteomes" id="UP001281410">
    <property type="component" value="Unassembled WGS sequence"/>
</dbReference>
<dbReference type="PANTHER" id="PTHR12736">
    <property type="entry name" value="LANC-LIKE PROTEIN"/>
    <property type="match status" value="1"/>
</dbReference>
<dbReference type="Pfam" id="PF05147">
    <property type="entry name" value="LANC_like"/>
    <property type="match status" value="1"/>
</dbReference>
<organism evidence="2 3">
    <name type="scientific">Dipteronia sinensis</name>
    <dbReference type="NCBI Taxonomy" id="43782"/>
    <lineage>
        <taxon>Eukaryota</taxon>
        <taxon>Viridiplantae</taxon>
        <taxon>Streptophyta</taxon>
        <taxon>Embryophyta</taxon>
        <taxon>Tracheophyta</taxon>
        <taxon>Spermatophyta</taxon>
        <taxon>Magnoliopsida</taxon>
        <taxon>eudicotyledons</taxon>
        <taxon>Gunneridae</taxon>
        <taxon>Pentapetalae</taxon>
        <taxon>rosids</taxon>
        <taxon>malvids</taxon>
        <taxon>Sapindales</taxon>
        <taxon>Sapindaceae</taxon>
        <taxon>Hippocastanoideae</taxon>
        <taxon>Acereae</taxon>
        <taxon>Dipteronia</taxon>
    </lineage>
</organism>
<proteinExistence type="predicted"/>
<dbReference type="InterPro" id="IPR007822">
    <property type="entry name" value="LANC-like"/>
</dbReference>
<evidence type="ECO:0000313" key="2">
    <source>
        <dbReference type="EMBL" id="KAK3199069.1"/>
    </source>
</evidence>
<dbReference type="Gene3D" id="1.50.10.10">
    <property type="match status" value="1"/>
</dbReference>
<accession>A0AAE0A1N9</accession>
<feature type="binding site" evidence="1">
    <location>
        <position position="159"/>
    </location>
    <ligand>
        <name>Zn(2+)</name>
        <dbReference type="ChEBI" id="CHEBI:29105"/>
    </ligand>
</feature>
<dbReference type="SUPFAM" id="SSF158745">
    <property type="entry name" value="LanC-like"/>
    <property type="match status" value="1"/>
</dbReference>
<evidence type="ECO:0000313" key="3">
    <source>
        <dbReference type="Proteomes" id="UP001281410"/>
    </source>
</evidence>
<dbReference type="AlphaFoldDB" id="A0AAE0A1N9"/>
<feature type="binding site" evidence="1">
    <location>
        <position position="118"/>
    </location>
    <ligand>
        <name>Zn(2+)</name>
        <dbReference type="ChEBI" id="CHEBI:29105"/>
    </ligand>
</feature>
<comment type="caution">
    <text evidence="2">The sequence shown here is derived from an EMBL/GenBank/DDBJ whole genome shotgun (WGS) entry which is preliminary data.</text>
</comment>
<sequence>HIRLASDLPNELYGRVGFLWACEFLNNHIGEDTISIYYLHEIMDVIIRAGRRLTNKGRCPLMYEWDGKKYCGPAHGPAGIMHVEDVKGTLRHMIKNRFPGGNYPSSEGSESDRFVHWCHSAPGITLTLVFGDEEFLQAVVDAGEVVWKKGPLKRVGICHGIGERTPTFFWHSTN</sequence>
<dbReference type="CDD" id="cd04794">
    <property type="entry name" value="euk_LANCL"/>
    <property type="match status" value="1"/>
</dbReference>
<dbReference type="InterPro" id="IPR012341">
    <property type="entry name" value="6hp_glycosidase-like_sf"/>
</dbReference>
<feature type="binding site" evidence="1">
    <location>
        <position position="158"/>
    </location>
    <ligand>
        <name>Zn(2+)</name>
        <dbReference type="ChEBI" id="CHEBI:29105"/>
    </ligand>
</feature>
<dbReference type="GO" id="GO:0046872">
    <property type="term" value="F:metal ion binding"/>
    <property type="evidence" value="ECO:0007669"/>
    <property type="project" value="UniProtKB-KW"/>
</dbReference>
<gene>
    <name evidence="2" type="ORF">Dsin_022484</name>
</gene>
<dbReference type="GO" id="GO:0031179">
    <property type="term" value="P:peptide modification"/>
    <property type="evidence" value="ECO:0007669"/>
    <property type="project" value="InterPro"/>
</dbReference>
<keyword evidence="3" id="KW-1185">Reference proteome</keyword>
<keyword evidence="1" id="KW-0479">Metal-binding</keyword>
<evidence type="ECO:0000256" key="1">
    <source>
        <dbReference type="PIRSR" id="PIRSR607822-1"/>
    </source>
</evidence>
<dbReference type="GO" id="GO:0005886">
    <property type="term" value="C:plasma membrane"/>
    <property type="evidence" value="ECO:0007669"/>
    <property type="project" value="TreeGrafter"/>
</dbReference>
<feature type="non-terminal residue" evidence="2">
    <location>
        <position position="1"/>
    </location>
</feature>